<evidence type="ECO:0000313" key="4">
    <source>
        <dbReference type="Proteomes" id="UP001194468"/>
    </source>
</evidence>
<dbReference type="SUPFAM" id="SSF52799">
    <property type="entry name" value="(Phosphotyrosine protein) phosphatases II"/>
    <property type="match status" value="1"/>
</dbReference>
<dbReference type="InterPro" id="IPR057023">
    <property type="entry name" value="PTP-SAK"/>
</dbReference>
<dbReference type="InterPro" id="IPR016130">
    <property type="entry name" value="Tyr_Pase_AS"/>
</dbReference>
<dbReference type="Pfam" id="PF22784">
    <property type="entry name" value="PTP-SAK"/>
    <property type="match status" value="1"/>
</dbReference>
<keyword evidence="4" id="KW-1185">Reference proteome</keyword>
<sequence>MANSDLATKAKRAGWERFSQVKQFVPASHKLFRSSAPSYRHLQKGADHDATQNLTPNAVKFLVEQQIDSIISFNKYSYSPEEVKRLENASPPIAYLHLPVDDWCAPTLEQLRQANEFFVGKSSTLLHCGYGHGRTGTGVTGLQICATNGQTLNPFASTWWGRRGNHVEKRRQMSVLAELRNNLLQNRSTAFPDGGLKMEFAIINFATGYYLTLSRNGQKVVAMSPEKLDPFLHTKRQYRWFIKRDGTTNNFKLSNCANTLTFMNTKSSNANTDDPVTNRTGEGANTLFTTTEADGRPRVYFITPVNPESAKYTIAIKEPDNSCKRLDMSGETPVLLATKDDKNKFGLWILLPVVSSASSRR</sequence>
<proteinExistence type="predicted"/>
<organism evidence="3 4">
    <name type="scientific">Boletus edulis BED1</name>
    <dbReference type="NCBI Taxonomy" id="1328754"/>
    <lineage>
        <taxon>Eukaryota</taxon>
        <taxon>Fungi</taxon>
        <taxon>Dikarya</taxon>
        <taxon>Basidiomycota</taxon>
        <taxon>Agaricomycotina</taxon>
        <taxon>Agaricomycetes</taxon>
        <taxon>Agaricomycetidae</taxon>
        <taxon>Boletales</taxon>
        <taxon>Boletineae</taxon>
        <taxon>Boletaceae</taxon>
        <taxon>Boletoideae</taxon>
        <taxon>Boletus</taxon>
    </lineage>
</organism>
<dbReference type="AlphaFoldDB" id="A0AAD4BEF5"/>
<dbReference type="GO" id="GO:0016791">
    <property type="term" value="F:phosphatase activity"/>
    <property type="evidence" value="ECO:0007669"/>
    <property type="project" value="UniProtKB-ARBA"/>
</dbReference>
<comment type="caution">
    <text evidence="3">The sequence shown here is derived from an EMBL/GenBank/DDBJ whole genome shotgun (WGS) entry which is preliminary data.</text>
</comment>
<reference evidence="3" key="2">
    <citation type="journal article" date="2020" name="Nat. Commun.">
        <title>Large-scale genome sequencing of mycorrhizal fungi provides insights into the early evolution of symbiotic traits.</title>
        <authorList>
            <person name="Miyauchi S."/>
            <person name="Kiss E."/>
            <person name="Kuo A."/>
            <person name="Drula E."/>
            <person name="Kohler A."/>
            <person name="Sanchez-Garcia M."/>
            <person name="Morin E."/>
            <person name="Andreopoulos B."/>
            <person name="Barry K.W."/>
            <person name="Bonito G."/>
            <person name="Buee M."/>
            <person name="Carver A."/>
            <person name="Chen C."/>
            <person name="Cichocki N."/>
            <person name="Clum A."/>
            <person name="Culley D."/>
            <person name="Crous P.W."/>
            <person name="Fauchery L."/>
            <person name="Girlanda M."/>
            <person name="Hayes R.D."/>
            <person name="Keri Z."/>
            <person name="LaButti K."/>
            <person name="Lipzen A."/>
            <person name="Lombard V."/>
            <person name="Magnuson J."/>
            <person name="Maillard F."/>
            <person name="Murat C."/>
            <person name="Nolan M."/>
            <person name="Ohm R.A."/>
            <person name="Pangilinan J."/>
            <person name="Pereira M.F."/>
            <person name="Perotto S."/>
            <person name="Peter M."/>
            <person name="Pfister S."/>
            <person name="Riley R."/>
            <person name="Sitrit Y."/>
            <person name="Stielow J.B."/>
            <person name="Szollosi G."/>
            <person name="Zifcakova L."/>
            <person name="Stursova M."/>
            <person name="Spatafora J.W."/>
            <person name="Tedersoo L."/>
            <person name="Vaario L.M."/>
            <person name="Yamada A."/>
            <person name="Yan M."/>
            <person name="Wang P."/>
            <person name="Xu J."/>
            <person name="Bruns T."/>
            <person name="Baldrian P."/>
            <person name="Vilgalys R."/>
            <person name="Dunand C."/>
            <person name="Henrissat B."/>
            <person name="Grigoriev I.V."/>
            <person name="Hibbett D."/>
            <person name="Nagy L.G."/>
            <person name="Martin F.M."/>
        </authorList>
    </citation>
    <scope>NUCLEOTIDE SEQUENCE</scope>
    <source>
        <strain evidence="3">BED1</strain>
    </source>
</reference>
<name>A0AAD4BEF5_BOLED</name>
<gene>
    <name evidence="3" type="ORF">L210DRAFT_954411</name>
</gene>
<evidence type="ECO:0000313" key="3">
    <source>
        <dbReference type="EMBL" id="KAF8423693.1"/>
    </source>
</evidence>
<accession>A0AAD4BEF5</accession>
<dbReference type="Gene3D" id="2.80.10.50">
    <property type="match status" value="1"/>
</dbReference>
<keyword evidence="1" id="KW-0378">Hydrolase</keyword>
<dbReference type="PROSITE" id="PS00383">
    <property type="entry name" value="TYR_PHOSPHATASE_1"/>
    <property type="match status" value="1"/>
</dbReference>
<dbReference type="InterPro" id="IPR029021">
    <property type="entry name" value="Prot-tyrosine_phosphatase-like"/>
</dbReference>
<evidence type="ECO:0000259" key="2">
    <source>
        <dbReference type="Pfam" id="PF22784"/>
    </source>
</evidence>
<dbReference type="EMBL" id="WHUW01000113">
    <property type="protein sequence ID" value="KAF8423693.1"/>
    <property type="molecule type" value="Genomic_DNA"/>
</dbReference>
<protein>
    <recommendedName>
        <fullName evidence="2">Swiss Army Knife protein DSP-PTPase phosphatase domain-containing protein</fullName>
    </recommendedName>
</protein>
<feature type="domain" description="Swiss Army Knife protein DSP-PTPase phosphatase" evidence="2">
    <location>
        <begin position="58"/>
        <end position="140"/>
    </location>
</feature>
<dbReference type="Proteomes" id="UP001194468">
    <property type="component" value="Unassembled WGS sequence"/>
</dbReference>
<reference evidence="3" key="1">
    <citation type="submission" date="2019-10" db="EMBL/GenBank/DDBJ databases">
        <authorList>
            <consortium name="DOE Joint Genome Institute"/>
            <person name="Kuo A."/>
            <person name="Miyauchi S."/>
            <person name="Kiss E."/>
            <person name="Drula E."/>
            <person name="Kohler A."/>
            <person name="Sanchez-Garcia M."/>
            <person name="Andreopoulos B."/>
            <person name="Barry K.W."/>
            <person name="Bonito G."/>
            <person name="Buee M."/>
            <person name="Carver A."/>
            <person name="Chen C."/>
            <person name="Cichocki N."/>
            <person name="Clum A."/>
            <person name="Culley D."/>
            <person name="Crous P.W."/>
            <person name="Fauchery L."/>
            <person name="Girlanda M."/>
            <person name="Hayes R."/>
            <person name="Keri Z."/>
            <person name="LaButti K."/>
            <person name="Lipzen A."/>
            <person name="Lombard V."/>
            <person name="Magnuson J."/>
            <person name="Maillard F."/>
            <person name="Morin E."/>
            <person name="Murat C."/>
            <person name="Nolan M."/>
            <person name="Ohm R."/>
            <person name="Pangilinan J."/>
            <person name="Pereira M."/>
            <person name="Perotto S."/>
            <person name="Peter M."/>
            <person name="Riley R."/>
            <person name="Sitrit Y."/>
            <person name="Stielow B."/>
            <person name="Szollosi G."/>
            <person name="Zifcakova L."/>
            <person name="Stursova M."/>
            <person name="Spatafora J.W."/>
            <person name="Tedersoo L."/>
            <person name="Vaario L.-M."/>
            <person name="Yamada A."/>
            <person name="Yan M."/>
            <person name="Wang P."/>
            <person name="Xu J."/>
            <person name="Bruns T."/>
            <person name="Baldrian P."/>
            <person name="Vilgalys R."/>
            <person name="Henrissat B."/>
            <person name="Grigoriev I.V."/>
            <person name="Hibbett D."/>
            <person name="Nagy L.G."/>
            <person name="Martin F.M."/>
        </authorList>
    </citation>
    <scope>NUCLEOTIDE SEQUENCE</scope>
    <source>
        <strain evidence="3">BED1</strain>
    </source>
</reference>
<dbReference type="Gene3D" id="3.90.190.10">
    <property type="entry name" value="Protein tyrosine phosphatase superfamily"/>
    <property type="match status" value="1"/>
</dbReference>
<evidence type="ECO:0000256" key="1">
    <source>
        <dbReference type="ARBA" id="ARBA00022801"/>
    </source>
</evidence>